<dbReference type="Proteomes" id="UP000550707">
    <property type="component" value="Unassembled WGS sequence"/>
</dbReference>
<comment type="caution">
    <text evidence="3">The sequence shown here is derived from an EMBL/GenBank/DDBJ whole genome shotgun (WGS) entry which is preliminary data.</text>
</comment>
<keyword evidence="4" id="KW-1185">Reference proteome</keyword>
<dbReference type="Pfam" id="PF00078">
    <property type="entry name" value="RVT_1"/>
    <property type="match status" value="1"/>
</dbReference>
<evidence type="ECO:0000259" key="2">
    <source>
        <dbReference type="Pfam" id="PF00078"/>
    </source>
</evidence>
<sequence>MPRPRRLNEGILLNIKGRTNSNSPKTILKIQEEERLPNSFYEASIILISKSDKDTTKKENSSPIFLINTNAKILNKILANLILQYIKKIIHHDKAGFFPVMQGWYNIHKSKNVIHHINKMKDKHHTIISIDAEKAFDKIQHPFLKKTLSNVGTEGSYLDIIKAIYEKTYSQHYIQRAKTKSISLKNRNKSGMPIFTTLIQHNTGSLNHSNYTRRKNKRDQIRKEEVKLSFFADDIILS</sequence>
<protein>
    <recommendedName>
        <fullName evidence="1">RNA-directed DNA polymerase</fullName>
        <ecNumber evidence="1">2.7.7.49</ecNumber>
    </recommendedName>
</protein>
<organism evidence="3 4">
    <name type="scientific">Molossus molossus</name>
    <name type="common">Pallas' mastiff bat</name>
    <name type="synonym">Vespertilio molossus</name>
    <dbReference type="NCBI Taxonomy" id="27622"/>
    <lineage>
        <taxon>Eukaryota</taxon>
        <taxon>Metazoa</taxon>
        <taxon>Chordata</taxon>
        <taxon>Craniata</taxon>
        <taxon>Vertebrata</taxon>
        <taxon>Euteleostomi</taxon>
        <taxon>Mammalia</taxon>
        <taxon>Eutheria</taxon>
        <taxon>Laurasiatheria</taxon>
        <taxon>Chiroptera</taxon>
        <taxon>Yangochiroptera</taxon>
        <taxon>Molossidae</taxon>
        <taxon>Molossus</taxon>
    </lineage>
</organism>
<dbReference type="InParanoid" id="A0A7J8JX15"/>
<name>A0A7J8JX15_MOLMO</name>
<dbReference type="PANTHER" id="PTHR19446">
    <property type="entry name" value="REVERSE TRANSCRIPTASES"/>
    <property type="match status" value="1"/>
</dbReference>
<dbReference type="AlphaFoldDB" id="A0A7J8JX15"/>
<evidence type="ECO:0000313" key="4">
    <source>
        <dbReference type="Proteomes" id="UP000550707"/>
    </source>
</evidence>
<accession>A0A7J8JX15</accession>
<evidence type="ECO:0000313" key="3">
    <source>
        <dbReference type="EMBL" id="KAF6500865.1"/>
    </source>
</evidence>
<dbReference type="EMBL" id="JACASF010000001">
    <property type="protein sequence ID" value="KAF6500865.1"/>
    <property type="molecule type" value="Genomic_DNA"/>
</dbReference>
<evidence type="ECO:0000256" key="1">
    <source>
        <dbReference type="ARBA" id="ARBA00012493"/>
    </source>
</evidence>
<dbReference type="InterPro" id="IPR000477">
    <property type="entry name" value="RT_dom"/>
</dbReference>
<feature type="domain" description="Reverse transcriptase" evidence="2">
    <location>
        <begin position="59"/>
        <end position="237"/>
    </location>
</feature>
<dbReference type="EC" id="2.7.7.49" evidence="1"/>
<dbReference type="SUPFAM" id="SSF56672">
    <property type="entry name" value="DNA/RNA polymerases"/>
    <property type="match status" value="1"/>
</dbReference>
<dbReference type="GO" id="GO:0003964">
    <property type="term" value="F:RNA-directed DNA polymerase activity"/>
    <property type="evidence" value="ECO:0007669"/>
    <property type="project" value="UniProtKB-EC"/>
</dbReference>
<reference evidence="3 4" key="1">
    <citation type="journal article" date="2020" name="Nature">
        <title>Six reference-quality genomes reveal evolution of bat adaptations.</title>
        <authorList>
            <person name="Jebb D."/>
            <person name="Huang Z."/>
            <person name="Pippel M."/>
            <person name="Hughes G.M."/>
            <person name="Lavrichenko K."/>
            <person name="Devanna P."/>
            <person name="Winkler S."/>
            <person name="Jermiin L.S."/>
            <person name="Skirmuntt E.C."/>
            <person name="Katzourakis A."/>
            <person name="Burkitt-Gray L."/>
            <person name="Ray D.A."/>
            <person name="Sullivan K.A.M."/>
            <person name="Roscito J.G."/>
            <person name="Kirilenko B.M."/>
            <person name="Davalos L.M."/>
            <person name="Corthals A.P."/>
            <person name="Power M.L."/>
            <person name="Jones G."/>
            <person name="Ransome R.D."/>
            <person name="Dechmann D.K.N."/>
            <person name="Locatelli A.G."/>
            <person name="Puechmaille S.J."/>
            <person name="Fedrigo O."/>
            <person name="Jarvis E.D."/>
            <person name="Hiller M."/>
            <person name="Vernes S.C."/>
            <person name="Myers E.W."/>
            <person name="Teeling E.C."/>
        </authorList>
    </citation>
    <scope>NUCLEOTIDE SEQUENCE [LARGE SCALE GENOMIC DNA]</scope>
    <source>
        <strain evidence="3">MMolMol1</strain>
        <tissue evidence="3">Muscle</tissue>
    </source>
</reference>
<dbReference type="InterPro" id="IPR043502">
    <property type="entry name" value="DNA/RNA_pol_sf"/>
</dbReference>
<gene>
    <name evidence="3" type="ORF">HJG59_007900</name>
</gene>
<proteinExistence type="predicted"/>